<proteinExistence type="predicted"/>
<feature type="compositionally biased region" description="Basic and acidic residues" evidence="1">
    <location>
        <begin position="87"/>
        <end position="114"/>
    </location>
</feature>
<protein>
    <submittedName>
        <fullName evidence="2">Uncharacterized protein</fullName>
    </submittedName>
</protein>
<accession>A0A8S0X7D1</accession>
<organism evidence="2 3">
    <name type="scientific">Cyclocybe aegerita</name>
    <name type="common">Black poplar mushroom</name>
    <name type="synonym">Agrocybe aegerita</name>
    <dbReference type="NCBI Taxonomy" id="1973307"/>
    <lineage>
        <taxon>Eukaryota</taxon>
        <taxon>Fungi</taxon>
        <taxon>Dikarya</taxon>
        <taxon>Basidiomycota</taxon>
        <taxon>Agaricomycotina</taxon>
        <taxon>Agaricomycetes</taxon>
        <taxon>Agaricomycetidae</taxon>
        <taxon>Agaricales</taxon>
        <taxon>Agaricineae</taxon>
        <taxon>Bolbitiaceae</taxon>
        <taxon>Cyclocybe</taxon>
    </lineage>
</organism>
<evidence type="ECO:0000256" key="1">
    <source>
        <dbReference type="SAM" id="MobiDB-lite"/>
    </source>
</evidence>
<sequence>MPVPLSCFYLCPCPLFSLPRPLFSSTCCCPPIALLVPTFKLHPRPSPPLALCPRPSPPPFTAALRLLPSTHLPSTHLPSTHQQQLKHKGEHEEGNEPRTTSEERAQRARNEPNERGTSPTSEERAQRVRNGPNEQRRGGGSGGGSHERRMESTEGAEGYSGRRTSTGGAEGTCRAEEGAGGPPVPLSRNSAS</sequence>
<evidence type="ECO:0000313" key="2">
    <source>
        <dbReference type="EMBL" id="CAA7269612.1"/>
    </source>
</evidence>
<dbReference type="AlphaFoldDB" id="A0A8S0X7D1"/>
<name>A0A8S0X7D1_CYCAE</name>
<reference evidence="2 3" key="1">
    <citation type="submission" date="2020-01" db="EMBL/GenBank/DDBJ databases">
        <authorList>
            <person name="Gupta K D."/>
        </authorList>
    </citation>
    <scope>NUCLEOTIDE SEQUENCE [LARGE SCALE GENOMIC DNA]</scope>
</reference>
<dbReference type="Proteomes" id="UP000467700">
    <property type="component" value="Unassembled WGS sequence"/>
</dbReference>
<gene>
    <name evidence="2" type="ORF">AAE3_LOCUS11954</name>
</gene>
<dbReference type="EMBL" id="CACVBS010000079">
    <property type="protein sequence ID" value="CAA7269612.1"/>
    <property type="molecule type" value="Genomic_DNA"/>
</dbReference>
<evidence type="ECO:0000313" key="3">
    <source>
        <dbReference type="Proteomes" id="UP000467700"/>
    </source>
</evidence>
<feature type="region of interest" description="Disordered" evidence="1">
    <location>
        <begin position="71"/>
        <end position="192"/>
    </location>
</feature>
<comment type="caution">
    <text evidence="2">The sequence shown here is derived from an EMBL/GenBank/DDBJ whole genome shotgun (WGS) entry which is preliminary data.</text>
</comment>
<feature type="compositionally biased region" description="Polar residues" evidence="1">
    <location>
        <begin position="71"/>
        <end position="83"/>
    </location>
</feature>
<keyword evidence="3" id="KW-1185">Reference proteome</keyword>